<feature type="compositionally biased region" description="Basic and acidic residues" evidence="1">
    <location>
        <begin position="170"/>
        <end position="179"/>
    </location>
</feature>
<feature type="compositionally biased region" description="Polar residues" evidence="1">
    <location>
        <begin position="1"/>
        <end position="14"/>
    </location>
</feature>
<accession>A0A426Y081</accession>
<dbReference type="Proteomes" id="UP000287651">
    <property type="component" value="Unassembled WGS sequence"/>
</dbReference>
<dbReference type="EMBL" id="AMZH03016027">
    <property type="protein sequence ID" value="RRT45146.1"/>
    <property type="molecule type" value="Genomic_DNA"/>
</dbReference>
<reference evidence="2 3" key="1">
    <citation type="journal article" date="2014" name="Agronomy (Basel)">
        <title>A Draft Genome Sequence for Ensete ventricosum, the Drought-Tolerant Tree Against Hunger.</title>
        <authorList>
            <person name="Harrison J."/>
            <person name="Moore K.A."/>
            <person name="Paszkiewicz K."/>
            <person name="Jones T."/>
            <person name="Grant M."/>
            <person name="Ambacheew D."/>
            <person name="Muzemil S."/>
            <person name="Studholme D.J."/>
        </authorList>
    </citation>
    <scope>NUCLEOTIDE SEQUENCE [LARGE SCALE GENOMIC DNA]</scope>
</reference>
<name>A0A426Y081_ENSVE</name>
<protein>
    <submittedName>
        <fullName evidence="2">Uncharacterized protein</fullName>
    </submittedName>
</protein>
<feature type="region of interest" description="Disordered" evidence="1">
    <location>
        <begin position="170"/>
        <end position="206"/>
    </location>
</feature>
<evidence type="ECO:0000256" key="1">
    <source>
        <dbReference type="SAM" id="MobiDB-lite"/>
    </source>
</evidence>
<organism evidence="2 3">
    <name type="scientific">Ensete ventricosum</name>
    <name type="common">Abyssinian banana</name>
    <name type="synonym">Musa ensete</name>
    <dbReference type="NCBI Taxonomy" id="4639"/>
    <lineage>
        <taxon>Eukaryota</taxon>
        <taxon>Viridiplantae</taxon>
        <taxon>Streptophyta</taxon>
        <taxon>Embryophyta</taxon>
        <taxon>Tracheophyta</taxon>
        <taxon>Spermatophyta</taxon>
        <taxon>Magnoliopsida</taxon>
        <taxon>Liliopsida</taxon>
        <taxon>Zingiberales</taxon>
        <taxon>Musaceae</taxon>
        <taxon>Ensete</taxon>
    </lineage>
</organism>
<sequence>MRQSNSNATLSSWHPSRVLGGGSGWRVPDSVPVVGEEHEDEAGDAAHCRRQHHDQRLLLRDQRRVEARHRVVVQQRYHREHHQREGGVDEVRHPQLVLGQVPCAGIGVGEEPQPVLGHHAVVDLAIVPDVAVGEGGEAAGEAADEEKDAGQVLVHGAAVACVGQERAEELEQEHSPAREEFDEVSYSFEGPVSYGRGGISGGLGGG</sequence>
<evidence type="ECO:0000313" key="2">
    <source>
        <dbReference type="EMBL" id="RRT45146.1"/>
    </source>
</evidence>
<feature type="region of interest" description="Disordered" evidence="1">
    <location>
        <begin position="1"/>
        <end position="49"/>
    </location>
</feature>
<evidence type="ECO:0000313" key="3">
    <source>
        <dbReference type="Proteomes" id="UP000287651"/>
    </source>
</evidence>
<dbReference type="AlphaFoldDB" id="A0A426Y081"/>
<gene>
    <name evidence="2" type="ORF">B296_00055334</name>
</gene>
<comment type="caution">
    <text evidence="2">The sequence shown here is derived from an EMBL/GenBank/DDBJ whole genome shotgun (WGS) entry which is preliminary data.</text>
</comment>
<proteinExistence type="predicted"/>
<feature type="compositionally biased region" description="Gly residues" evidence="1">
    <location>
        <begin position="195"/>
        <end position="206"/>
    </location>
</feature>